<feature type="transmembrane region" description="Helical" evidence="1">
    <location>
        <begin position="72"/>
        <end position="92"/>
    </location>
</feature>
<gene>
    <name evidence="2" type="ORF">SAMN05444350_11691</name>
</gene>
<evidence type="ECO:0000313" key="3">
    <source>
        <dbReference type="Proteomes" id="UP000184192"/>
    </source>
</evidence>
<keyword evidence="1" id="KW-0812">Transmembrane</keyword>
<evidence type="ECO:0000256" key="1">
    <source>
        <dbReference type="SAM" id="Phobius"/>
    </source>
</evidence>
<organism evidence="2 3">
    <name type="scientific">Bacteroides stercorirosoris</name>
    <dbReference type="NCBI Taxonomy" id="871324"/>
    <lineage>
        <taxon>Bacteria</taxon>
        <taxon>Pseudomonadati</taxon>
        <taxon>Bacteroidota</taxon>
        <taxon>Bacteroidia</taxon>
        <taxon>Bacteroidales</taxon>
        <taxon>Bacteroidaceae</taxon>
        <taxon>Bacteroides</taxon>
    </lineage>
</organism>
<accession>A0A1M6GVW3</accession>
<dbReference type="AlphaFoldDB" id="A0A1M6GVW3"/>
<reference evidence="3" key="1">
    <citation type="submission" date="2016-11" db="EMBL/GenBank/DDBJ databases">
        <authorList>
            <person name="Varghese N."/>
            <person name="Submissions S."/>
        </authorList>
    </citation>
    <scope>NUCLEOTIDE SEQUENCE [LARGE SCALE GENOMIC DNA]</scope>
    <source>
        <strain evidence="3">DSM 26884</strain>
    </source>
</reference>
<evidence type="ECO:0000313" key="2">
    <source>
        <dbReference type="EMBL" id="SHJ14091.1"/>
    </source>
</evidence>
<feature type="transmembrane region" description="Helical" evidence="1">
    <location>
        <begin position="147"/>
        <end position="168"/>
    </location>
</feature>
<name>A0A1M6GVW3_9BACE</name>
<protein>
    <submittedName>
        <fullName evidence="2">Uncharacterized protein</fullName>
    </submittedName>
</protein>
<dbReference type="EMBL" id="FQZN01000016">
    <property type="protein sequence ID" value="SHJ14091.1"/>
    <property type="molecule type" value="Genomic_DNA"/>
</dbReference>
<feature type="transmembrane region" description="Helical" evidence="1">
    <location>
        <begin position="41"/>
        <end position="60"/>
    </location>
</feature>
<dbReference type="Proteomes" id="UP000184192">
    <property type="component" value="Unassembled WGS sequence"/>
</dbReference>
<keyword evidence="3" id="KW-1185">Reference proteome</keyword>
<dbReference type="GeneID" id="92712810"/>
<proteinExistence type="predicted"/>
<feature type="transmembrane region" description="Helical" evidence="1">
    <location>
        <begin position="122"/>
        <end position="141"/>
    </location>
</feature>
<dbReference type="RefSeq" id="WP_025830681.1">
    <property type="nucleotide sequence ID" value="NZ_FQZN01000016.1"/>
</dbReference>
<keyword evidence="1" id="KW-0472">Membrane</keyword>
<keyword evidence="1" id="KW-1133">Transmembrane helix</keyword>
<sequence length="191" mass="22312">MENDIDIRELWNKQAVPAVDQADILGKIKGFRRKGIMRTTILNAVLLLTILFIIFIWVYFKPQLMSTKIGIILSILPMGMALVFNNGLTSLYRKIDEKQSNMDYLNALLKVRSKEHIMQTKLLNLYFILLSAGIALYMYEYTLKRSLLFGVAAYSVVLLWIGFNWFFLRPRMIEKNKRKMGDLIKQIKKLL</sequence>